<keyword evidence="9" id="KW-1185">Reference proteome</keyword>
<dbReference type="GeneID" id="94336960"/>
<dbReference type="Pfam" id="PF24779">
    <property type="entry name" value="UTP23_sensor"/>
    <property type="match status" value="1"/>
</dbReference>
<dbReference type="Gene3D" id="3.40.50.1010">
    <property type="entry name" value="5'-nuclease"/>
    <property type="match status" value="1"/>
</dbReference>
<evidence type="ECO:0000256" key="4">
    <source>
        <dbReference type="ARBA" id="ARBA00023242"/>
    </source>
</evidence>
<accession>A0AAD9PJM0</accession>
<evidence type="ECO:0000256" key="1">
    <source>
        <dbReference type="ARBA" id="ARBA00004604"/>
    </source>
</evidence>
<dbReference type="GO" id="GO:0006364">
    <property type="term" value="P:rRNA processing"/>
    <property type="evidence" value="ECO:0007669"/>
    <property type="project" value="UniProtKB-KW"/>
</dbReference>
<dbReference type="RefSeq" id="XP_067802906.1">
    <property type="nucleotide sequence ID" value="XM_067947684.1"/>
</dbReference>
<protein>
    <submittedName>
        <fullName evidence="8">Bifunctional rRNA-processing protein Fcf1-Utp23/PIN-like domain superfamily</fullName>
    </submittedName>
</protein>
<evidence type="ECO:0000256" key="2">
    <source>
        <dbReference type="ARBA" id="ARBA00022517"/>
    </source>
</evidence>
<comment type="similarity">
    <text evidence="6">Belongs to the UTP23/FCF1 family. UTP23 subfamily.</text>
</comment>
<evidence type="ECO:0000256" key="6">
    <source>
        <dbReference type="ARBA" id="ARBA00038503"/>
    </source>
</evidence>
<dbReference type="InterPro" id="IPR057776">
    <property type="entry name" value="UTP23_sensor"/>
</dbReference>
<keyword evidence="4" id="KW-0539">Nucleus</keyword>
<dbReference type="GO" id="GO:0032040">
    <property type="term" value="C:small-subunit processome"/>
    <property type="evidence" value="ECO:0007669"/>
    <property type="project" value="InterPro"/>
</dbReference>
<evidence type="ECO:0000313" key="8">
    <source>
        <dbReference type="EMBL" id="KAK2196064.1"/>
    </source>
</evidence>
<feature type="domain" description="UTP23 sensor motif region" evidence="7">
    <location>
        <begin position="205"/>
        <end position="222"/>
    </location>
</feature>
<dbReference type="InterPro" id="IPR029060">
    <property type="entry name" value="PIN-like_dom_sf"/>
</dbReference>
<comment type="subcellular location">
    <subcellularLocation>
        <location evidence="1">Nucleus</location>
        <location evidence="1">Nucleolus</location>
    </subcellularLocation>
</comment>
<dbReference type="SUPFAM" id="SSF88723">
    <property type="entry name" value="PIN domain-like"/>
    <property type="match status" value="1"/>
</dbReference>
<evidence type="ECO:0000256" key="5">
    <source>
        <dbReference type="ARBA" id="ARBA00037300"/>
    </source>
</evidence>
<dbReference type="AlphaFoldDB" id="A0AAD9PJM0"/>
<dbReference type="InterPro" id="IPR006984">
    <property type="entry name" value="Fcf1/UTP23"/>
</dbReference>
<dbReference type="KEGG" id="bdw:94336960"/>
<sequence>MKVSKLKRVKRTLDFYRHLYDLTEPYKVLIDGSFAFSAVKQKIKLKEQLVKLLNGKVHAYVTQCILEELREMGNEFAEAVGVIEQYQRIKCCHGGRESPNNKNLQYDEKSPVLKKTPNSRRCILAAVSNGNLKGLFIATQDQTLISWLRSSGDIPIIKLSKNNMFLEHPSNEAIEIKKTVEEQKMQPKNWEIDLLKQHDMPKNVRKRKGPKEPNPLSCLKKKRKTTNTVNNGGNKIANSENIVKRSRKRKSRAVKLQTNSQFIEATPNIQYNVPL</sequence>
<comment type="function">
    <text evidence="5">Involved in rRNA-processing and ribosome biogenesis.</text>
</comment>
<evidence type="ECO:0000259" key="7">
    <source>
        <dbReference type="Pfam" id="PF24779"/>
    </source>
</evidence>
<reference evidence="8" key="1">
    <citation type="journal article" date="2023" name="Nat. Microbiol.">
        <title>Babesia duncani multi-omics identifies virulence factors and drug targets.</title>
        <authorList>
            <person name="Singh P."/>
            <person name="Lonardi S."/>
            <person name="Liang Q."/>
            <person name="Vydyam P."/>
            <person name="Khabirova E."/>
            <person name="Fang T."/>
            <person name="Gihaz S."/>
            <person name="Thekkiniath J."/>
            <person name="Munshi M."/>
            <person name="Abel S."/>
            <person name="Ciampossin L."/>
            <person name="Batugedara G."/>
            <person name="Gupta M."/>
            <person name="Lu X.M."/>
            <person name="Lenz T."/>
            <person name="Chakravarty S."/>
            <person name="Cornillot E."/>
            <person name="Hu Y."/>
            <person name="Ma W."/>
            <person name="Gonzalez L.M."/>
            <person name="Sanchez S."/>
            <person name="Estrada K."/>
            <person name="Sanchez-Flores A."/>
            <person name="Montero E."/>
            <person name="Harb O.S."/>
            <person name="Le Roch K.G."/>
            <person name="Mamoun C.B."/>
        </authorList>
    </citation>
    <scope>NUCLEOTIDE SEQUENCE</scope>
    <source>
        <strain evidence="8">WA1</strain>
    </source>
</reference>
<dbReference type="PANTHER" id="PTHR12416">
    <property type="entry name" value="RRNA-PROCESSING PROTEIN UTP23 HOMOLOG"/>
    <property type="match status" value="1"/>
</dbReference>
<proteinExistence type="inferred from homology"/>
<evidence type="ECO:0000256" key="3">
    <source>
        <dbReference type="ARBA" id="ARBA00022552"/>
    </source>
</evidence>
<keyword evidence="2" id="KW-0690">Ribosome biogenesis</keyword>
<dbReference type="Proteomes" id="UP001214638">
    <property type="component" value="Unassembled WGS sequence"/>
</dbReference>
<dbReference type="CDD" id="cd08553">
    <property type="entry name" value="PIN_Fcf1-like"/>
    <property type="match status" value="1"/>
</dbReference>
<dbReference type="EMBL" id="JALLKP010000003">
    <property type="protein sequence ID" value="KAK2196064.1"/>
    <property type="molecule type" value="Genomic_DNA"/>
</dbReference>
<keyword evidence="3" id="KW-0698">rRNA processing</keyword>
<gene>
    <name evidence="8" type="ORF">BdWA1_002663</name>
</gene>
<comment type="caution">
    <text evidence="8">The sequence shown here is derived from an EMBL/GenBank/DDBJ whole genome shotgun (WGS) entry which is preliminary data.</text>
</comment>
<dbReference type="Pfam" id="PF04900">
    <property type="entry name" value="Fcf1"/>
    <property type="match status" value="1"/>
</dbReference>
<name>A0AAD9PJM0_9APIC</name>
<evidence type="ECO:0000313" key="9">
    <source>
        <dbReference type="Proteomes" id="UP001214638"/>
    </source>
</evidence>
<organism evidence="8 9">
    <name type="scientific">Babesia duncani</name>
    <dbReference type="NCBI Taxonomy" id="323732"/>
    <lineage>
        <taxon>Eukaryota</taxon>
        <taxon>Sar</taxon>
        <taxon>Alveolata</taxon>
        <taxon>Apicomplexa</taxon>
        <taxon>Aconoidasida</taxon>
        <taxon>Piroplasmida</taxon>
        <taxon>Babesiidae</taxon>
        <taxon>Babesia</taxon>
    </lineage>
</organism>